<gene>
    <name evidence="1" type="ORF">R3P38DRAFT_3581112</name>
</gene>
<sequence>MPRPLYAHQNSCSSLHSWWSDSNPNLAGPTLNHHALAKPLLKFMYHRQAMDFIKQSRETPLTSETVAILSSYLPLNDVSTSTKISILAELVDRLDMDSNAIYPIMNSPLWPHLPHLLESGNTEIWSLASQLLVSGGTPSGSSTMNLFNATSHPSIPTRPPRI</sequence>
<organism evidence="1 2">
    <name type="scientific">Favolaschia claudopus</name>
    <dbReference type="NCBI Taxonomy" id="2862362"/>
    <lineage>
        <taxon>Eukaryota</taxon>
        <taxon>Fungi</taxon>
        <taxon>Dikarya</taxon>
        <taxon>Basidiomycota</taxon>
        <taxon>Agaricomycotina</taxon>
        <taxon>Agaricomycetes</taxon>
        <taxon>Agaricomycetidae</taxon>
        <taxon>Agaricales</taxon>
        <taxon>Marasmiineae</taxon>
        <taxon>Mycenaceae</taxon>
        <taxon>Favolaschia</taxon>
    </lineage>
</organism>
<protein>
    <submittedName>
        <fullName evidence="1">Uncharacterized protein</fullName>
    </submittedName>
</protein>
<name>A0AAW0AKN1_9AGAR</name>
<comment type="caution">
    <text evidence="1">The sequence shown here is derived from an EMBL/GenBank/DDBJ whole genome shotgun (WGS) entry which is preliminary data.</text>
</comment>
<keyword evidence="2" id="KW-1185">Reference proteome</keyword>
<dbReference type="Proteomes" id="UP001362999">
    <property type="component" value="Unassembled WGS sequence"/>
</dbReference>
<evidence type="ECO:0000313" key="2">
    <source>
        <dbReference type="Proteomes" id="UP001362999"/>
    </source>
</evidence>
<dbReference type="EMBL" id="JAWWNJ010000060">
    <property type="protein sequence ID" value="KAK7013311.1"/>
    <property type="molecule type" value="Genomic_DNA"/>
</dbReference>
<accession>A0AAW0AKN1</accession>
<proteinExistence type="predicted"/>
<reference evidence="1 2" key="1">
    <citation type="journal article" date="2024" name="J Genomics">
        <title>Draft genome sequencing and assembly of Favolaschia claudopus CIRM-BRFM 2984 isolated from oak limbs.</title>
        <authorList>
            <person name="Navarro D."/>
            <person name="Drula E."/>
            <person name="Chaduli D."/>
            <person name="Cazenave R."/>
            <person name="Ahrendt S."/>
            <person name="Wang J."/>
            <person name="Lipzen A."/>
            <person name="Daum C."/>
            <person name="Barry K."/>
            <person name="Grigoriev I.V."/>
            <person name="Favel A."/>
            <person name="Rosso M.N."/>
            <person name="Martin F."/>
        </authorList>
    </citation>
    <scope>NUCLEOTIDE SEQUENCE [LARGE SCALE GENOMIC DNA]</scope>
    <source>
        <strain evidence="1 2">CIRM-BRFM 2984</strain>
    </source>
</reference>
<dbReference type="AlphaFoldDB" id="A0AAW0AKN1"/>
<evidence type="ECO:0000313" key="1">
    <source>
        <dbReference type="EMBL" id="KAK7013311.1"/>
    </source>
</evidence>